<name>A0A9P0XAB1_PIEBR</name>
<evidence type="ECO:0000313" key="2">
    <source>
        <dbReference type="Proteomes" id="UP001152562"/>
    </source>
</evidence>
<dbReference type="Proteomes" id="UP001152562">
    <property type="component" value="Unassembled WGS sequence"/>
</dbReference>
<comment type="caution">
    <text evidence="1">The sequence shown here is derived from an EMBL/GenBank/DDBJ whole genome shotgun (WGS) entry which is preliminary data.</text>
</comment>
<organism evidence="1 2">
    <name type="scientific">Pieris brassicae</name>
    <name type="common">White butterfly</name>
    <name type="synonym">Large white butterfly</name>
    <dbReference type="NCBI Taxonomy" id="7116"/>
    <lineage>
        <taxon>Eukaryota</taxon>
        <taxon>Metazoa</taxon>
        <taxon>Ecdysozoa</taxon>
        <taxon>Arthropoda</taxon>
        <taxon>Hexapoda</taxon>
        <taxon>Insecta</taxon>
        <taxon>Pterygota</taxon>
        <taxon>Neoptera</taxon>
        <taxon>Endopterygota</taxon>
        <taxon>Lepidoptera</taxon>
        <taxon>Glossata</taxon>
        <taxon>Ditrysia</taxon>
        <taxon>Papilionoidea</taxon>
        <taxon>Pieridae</taxon>
        <taxon>Pierinae</taxon>
        <taxon>Pieris</taxon>
    </lineage>
</organism>
<keyword evidence="2" id="KW-1185">Reference proteome</keyword>
<sequence>MTTPTNHSLESRSGWLEQATGVTLSDAASATDSFSYFPDTAVSAAICTGYLAIRRHQPATFITPALSMTR</sequence>
<protein>
    <submittedName>
        <fullName evidence="1">Uncharacterized protein</fullName>
    </submittedName>
</protein>
<gene>
    <name evidence="1" type="ORF">PIBRA_LOCUS5582</name>
</gene>
<evidence type="ECO:0000313" key="1">
    <source>
        <dbReference type="EMBL" id="CAH4028779.1"/>
    </source>
</evidence>
<dbReference type="EMBL" id="CALOZG010000005">
    <property type="protein sequence ID" value="CAH4028779.1"/>
    <property type="molecule type" value="Genomic_DNA"/>
</dbReference>
<dbReference type="AlphaFoldDB" id="A0A9P0XAB1"/>
<reference evidence="1" key="1">
    <citation type="submission" date="2022-05" db="EMBL/GenBank/DDBJ databases">
        <authorList>
            <person name="Okamura Y."/>
        </authorList>
    </citation>
    <scope>NUCLEOTIDE SEQUENCE</scope>
</reference>
<accession>A0A9P0XAB1</accession>
<proteinExistence type="predicted"/>